<reference evidence="1 2" key="1">
    <citation type="submission" date="2024-08" db="EMBL/GenBank/DDBJ databases">
        <authorList>
            <person name="Cucini C."/>
            <person name="Frati F."/>
        </authorList>
    </citation>
    <scope>NUCLEOTIDE SEQUENCE [LARGE SCALE GENOMIC DNA]</scope>
</reference>
<comment type="caution">
    <text evidence="1">The sequence shown here is derived from an EMBL/GenBank/DDBJ whole genome shotgun (WGS) entry which is preliminary data.</text>
</comment>
<proteinExistence type="predicted"/>
<accession>A0ABP1PN98</accession>
<dbReference type="EMBL" id="CAXLJM020000004">
    <property type="protein sequence ID" value="CAL8070504.1"/>
    <property type="molecule type" value="Genomic_DNA"/>
</dbReference>
<evidence type="ECO:0000313" key="2">
    <source>
        <dbReference type="Proteomes" id="UP001642540"/>
    </source>
</evidence>
<keyword evidence="2" id="KW-1185">Reference proteome</keyword>
<sequence length="109" mass="12061">MENIIIIFYVANRAIVSRIKCNFVSVDVEVKDVYTIRLQSQLCDDSLLVDRYGVVKISFSIGIMLHPSIHGAESGVIVQTLKVHFLQLSSTGCDGGTDEADSGFRRKVI</sequence>
<gene>
    <name evidence="1" type="ORF">ODALV1_LOCUS1268</name>
</gene>
<organism evidence="1 2">
    <name type="scientific">Orchesella dallaii</name>
    <dbReference type="NCBI Taxonomy" id="48710"/>
    <lineage>
        <taxon>Eukaryota</taxon>
        <taxon>Metazoa</taxon>
        <taxon>Ecdysozoa</taxon>
        <taxon>Arthropoda</taxon>
        <taxon>Hexapoda</taxon>
        <taxon>Collembola</taxon>
        <taxon>Entomobryomorpha</taxon>
        <taxon>Entomobryoidea</taxon>
        <taxon>Orchesellidae</taxon>
        <taxon>Orchesellinae</taxon>
        <taxon>Orchesella</taxon>
    </lineage>
</organism>
<protein>
    <submittedName>
        <fullName evidence="1">Uncharacterized protein</fullName>
    </submittedName>
</protein>
<dbReference type="Proteomes" id="UP001642540">
    <property type="component" value="Unassembled WGS sequence"/>
</dbReference>
<evidence type="ECO:0000313" key="1">
    <source>
        <dbReference type="EMBL" id="CAL8070504.1"/>
    </source>
</evidence>
<name>A0ABP1PN98_9HEXA</name>